<comment type="caution">
    <text evidence="2">The sequence shown here is derived from an EMBL/GenBank/DDBJ whole genome shotgun (WGS) entry which is preliminary data.</text>
</comment>
<name>A0A8S9QBK9_BRACR</name>
<feature type="compositionally biased region" description="Low complexity" evidence="1">
    <location>
        <begin position="197"/>
        <end position="218"/>
    </location>
</feature>
<proteinExistence type="predicted"/>
<sequence>MTPDSKSRSLPSSPPTILCFGIQKSPFVISDDPSVRHSEVSLRRLQRSFGSASRSLPSSSPTILRFGIQKSPFVVSDDPLVWHLEASLRRLRRSFGSAFRSLHSSYPTISQFGIPKASLRHSRPFGSSFIQSSGSSSADRPSRSSVRLHECCSLHFNELSFVVIAVSRTMMPSIDDSTTKMQSFADSTTTMPSIADSTTTIPSTTTTKRPISSTKHGI</sequence>
<evidence type="ECO:0000313" key="3">
    <source>
        <dbReference type="Proteomes" id="UP000712600"/>
    </source>
</evidence>
<dbReference type="Proteomes" id="UP000712600">
    <property type="component" value="Unassembled WGS sequence"/>
</dbReference>
<evidence type="ECO:0000313" key="2">
    <source>
        <dbReference type="EMBL" id="KAF3538730.1"/>
    </source>
</evidence>
<dbReference type="EMBL" id="QGKX02001290">
    <property type="protein sequence ID" value="KAF3538730.1"/>
    <property type="molecule type" value="Genomic_DNA"/>
</dbReference>
<feature type="region of interest" description="Disordered" evidence="1">
    <location>
        <begin position="189"/>
        <end position="218"/>
    </location>
</feature>
<accession>A0A8S9QBK9</accession>
<gene>
    <name evidence="2" type="ORF">F2Q69_00019834</name>
</gene>
<organism evidence="2 3">
    <name type="scientific">Brassica cretica</name>
    <name type="common">Mustard</name>
    <dbReference type="NCBI Taxonomy" id="69181"/>
    <lineage>
        <taxon>Eukaryota</taxon>
        <taxon>Viridiplantae</taxon>
        <taxon>Streptophyta</taxon>
        <taxon>Embryophyta</taxon>
        <taxon>Tracheophyta</taxon>
        <taxon>Spermatophyta</taxon>
        <taxon>Magnoliopsida</taxon>
        <taxon>eudicotyledons</taxon>
        <taxon>Gunneridae</taxon>
        <taxon>Pentapetalae</taxon>
        <taxon>rosids</taxon>
        <taxon>malvids</taxon>
        <taxon>Brassicales</taxon>
        <taxon>Brassicaceae</taxon>
        <taxon>Brassiceae</taxon>
        <taxon>Brassica</taxon>
    </lineage>
</organism>
<reference evidence="2" key="1">
    <citation type="submission" date="2019-12" db="EMBL/GenBank/DDBJ databases">
        <title>Genome sequencing and annotation of Brassica cretica.</title>
        <authorList>
            <person name="Studholme D.J."/>
            <person name="Sarris P."/>
        </authorList>
    </citation>
    <scope>NUCLEOTIDE SEQUENCE</scope>
    <source>
        <strain evidence="2">PFS-109/04</strain>
        <tissue evidence="2">Leaf</tissue>
    </source>
</reference>
<dbReference type="AlphaFoldDB" id="A0A8S9QBK9"/>
<protein>
    <submittedName>
        <fullName evidence="2">Uncharacterized protein</fullName>
    </submittedName>
</protein>
<evidence type="ECO:0000256" key="1">
    <source>
        <dbReference type="SAM" id="MobiDB-lite"/>
    </source>
</evidence>